<reference evidence="3 4" key="1">
    <citation type="submission" date="2024-02" db="EMBL/GenBank/DDBJ databases">
        <authorList>
            <person name="Chen Y."/>
            <person name="Shah S."/>
            <person name="Dougan E. K."/>
            <person name="Thang M."/>
            <person name="Chan C."/>
        </authorList>
    </citation>
    <scope>NUCLEOTIDE SEQUENCE [LARGE SCALE GENOMIC DNA]</scope>
</reference>
<feature type="compositionally biased region" description="Basic residues" evidence="1">
    <location>
        <begin position="77"/>
        <end position="89"/>
    </location>
</feature>
<feature type="region of interest" description="Disordered" evidence="1">
    <location>
        <begin position="63"/>
        <end position="97"/>
    </location>
</feature>
<evidence type="ECO:0000313" key="3">
    <source>
        <dbReference type="EMBL" id="CAK9031212.1"/>
    </source>
</evidence>
<dbReference type="InterPro" id="IPR036910">
    <property type="entry name" value="HMG_box_dom_sf"/>
</dbReference>
<evidence type="ECO:0000256" key="1">
    <source>
        <dbReference type="SAM" id="MobiDB-lite"/>
    </source>
</evidence>
<dbReference type="Proteomes" id="UP001642464">
    <property type="component" value="Unassembled WGS sequence"/>
</dbReference>
<dbReference type="Pfam" id="PF09011">
    <property type="entry name" value="HMG_box_2"/>
    <property type="match status" value="1"/>
</dbReference>
<feature type="non-terminal residue" evidence="3">
    <location>
        <position position="97"/>
    </location>
</feature>
<comment type="caution">
    <text evidence="3">The sequence shown here is derived from an EMBL/GenBank/DDBJ whole genome shotgun (WGS) entry which is preliminary data.</text>
</comment>
<organism evidence="3 4">
    <name type="scientific">Durusdinium trenchii</name>
    <dbReference type="NCBI Taxonomy" id="1381693"/>
    <lineage>
        <taxon>Eukaryota</taxon>
        <taxon>Sar</taxon>
        <taxon>Alveolata</taxon>
        <taxon>Dinophyceae</taxon>
        <taxon>Suessiales</taxon>
        <taxon>Symbiodiniaceae</taxon>
        <taxon>Durusdinium</taxon>
    </lineage>
</organism>
<evidence type="ECO:0000259" key="2">
    <source>
        <dbReference type="Pfam" id="PF09011"/>
    </source>
</evidence>
<dbReference type="SUPFAM" id="SSF47095">
    <property type="entry name" value="HMG-box"/>
    <property type="match status" value="1"/>
</dbReference>
<evidence type="ECO:0000313" key="4">
    <source>
        <dbReference type="Proteomes" id="UP001642464"/>
    </source>
</evidence>
<gene>
    <name evidence="3" type="ORF">SCF082_LOCUS19551</name>
</gene>
<dbReference type="InterPro" id="IPR009071">
    <property type="entry name" value="HMG_box_dom"/>
</dbReference>
<feature type="domain" description="HMG box" evidence="2">
    <location>
        <begin position="11"/>
        <end position="46"/>
    </location>
</feature>
<feature type="non-terminal residue" evidence="3">
    <location>
        <position position="1"/>
    </location>
</feature>
<dbReference type="Gene3D" id="1.10.30.10">
    <property type="entry name" value="High mobility group box domain"/>
    <property type="match status" value="1"/>
</dbReference>
<sequence>WNIFQRESLEKQELNKAQYKTFLKQLSHDWKAMSQDDREAYQVQAEHEDLNKRSLLEQALPAGSKPLMEAKEDGVRHHTRQKISHKRLLKNFDAARN</sequence>
<name>A0ABP0KWE2_9DINO</name>
<proteinExistence type="predicted"/>
<protein>
    <recommendedName>
        <fullName evidence="2">HMG box domain-containing protein</fullName>
    </recommendedName>
</protein>
<keyword evidence="4" id="KW-1185">Reference proteome</keyword>
<accession>A0ABP0KWE2</accession>
<dbReference type="EMBL" id="CAXAMM010013359">
    <property type="protein sequence ID" value="CAK9031212.1"/>
    <property type="molecule type" value="Genomic_DNA"/>
</dbReference>